<reference evidence="2 3" key="1">
    <citation type="journal article" date="2020" name="Microorganisms">
        <title>Osmotic Adaptation and Compatible Solute Biosynthesis of Phototrophic Bacteria as Revealed from Genome Analyses.</title>
        <authorList>
            <person name="Imhoff J.F."/>
            <person name="Rahn T."/>
            <person name="Kunzel S."/>
            <person name="Keller A."/>
            <person name="Neulinger S.C."/>
        </authorList>
    </citation>
    <scope>NUCLEOTIDE SEQUENCE [LARGE SCALE GENOMIC DNA]</scope>
    <source>
        <strain evidence="2 3">DSM 6210</strain>
    </source>
</reference>
<evidence type="ECO:0000256" key="1">
    <source>
        <dbReference type="SAM" id="MobiDB-lite"/>
    </source>
</evidence>
<proteinExistence type="predicted"/>
<accession>A0ABS1CC99</accession>
<evidence type="ECO:0000313" key="2">
    <source>
        <dbReference type="EMBL" id="MBK1629368.1"/>
    </source>
</evidence>
<organism evidence="2 3">
    <name type="scientific">Thiohalocapsa halophila</name>
    <dbReference type="NCBI Taxonomy" id="69359"/>
    <lineage>
        <taxon>Bacteria</taxon>
        <taxon>Pseudomonadati</taxon>
        <taxon>Pseudomonadota</taxon>
        <taxon>Gammaproteobacteria</taxon>
        <taxon>Chromatiales</taxon>
        <taxon>Chromatiaceae</taxon>
        <taxon>Thiohalocapsa</taxon>
    </lineage>
</organism>
<evidence type="ECO:0000313" key="3">
    <source>
        <dbReference type="Proteomes" id="UP000748752"/>
    </source>
</evidence>
<keyword evidence="3" id="KW-1185">Reference proteome</keyword>
<name>A0ABS1CC99_9GAMM</name>
<feature type="region of interest" description="Disordered" evidence="1">
    <location>
        <begin position="33"/>
        <end position="57"/>
    </location>
</feature>
<dbReference type="Proteomes" id="UP000748752">
    <property type="component" value="Unassembled WGS sequence"/>
</dbReference>
<dbReference type="EMBL" id="NRRV01000002">
    <property type="protein sequence ID" value="MBK1629368.1"/>
    <property type="molecule type" value="Genomic_DNA"/>
</dbReference>
<comment type="caution">
    <text evidence="2">The sequence shown here is derived from an EMBL/GenBank/DDBJ whole genome shotgun (WGS) entry which is preliminary data.</text>
</comment>
<gene>
    <name evidence="2" type="ORF">CKO31_01185</name>
</gene>
<evidence type="ECO:0008006" key="4">
    <source>
        <dbReference type="Google" id="ProtNLM"/>
    </source>
</evidence>
<sequence>MQAPDAVIGLLARVRRWLGRDLPPRTLELRFAPTSQRRQGRRPPLTPEAAHEALGRHSTTPEAYLTELLSIAAGSNHWPLSSKRRMALLESLTGWFYVAAAPALVQLLHQGSGIPEPPLRRETLELQDRCATALVEGYRIVFSAGYQASNFSYCRARARVYRSACRLLELIKLRQRIAGVRYMELESDAWRLAHTVFAAMRTCEPADKTLDALSLRNQALDHRTQASLRQHYTALATYGILDYSAWPEHEQLAIDRYSAAVPDAIRVLDYDPEREIKPWHQFASCYDQGPPARHPPEDERHGPTLLLDHHELAAHIRADARGLLGAVAKGENLRMPPRLARVDADQRMAVAYLLQRNLRLPEDWPDDWADATEEAKEHRDLRIYVGFEEVRNHLRTVFRRDHDSRLKRSRELTDLFAKHSAMIGEDDSATRRTLWYVLRDSQDGMRIRTQETRFTNRMFVGNLLAYGFGDEVANAPRIGKVNRIYRPVAGIVMLDIDYLASFAAPARLFACRPAPTPAASGDVTAAAVTEDDLMDEPLTCLLTHHPQQGWGIITPPAEGLWQQSLVCLRMGRRYSRARLGDAQDVTDEFYRFQVSSAGFPDKPPRYPQVAARASIQAATDAAG</sequence>
<protein>
    <recommendedName>
        <fullName evidence="4">Zorya protein ZorC EH domain-containing protein</fullName>
    </recommendedName>
</protein>